<evidence type="ECO:0000256" key="4">
    <source>
        <dbReference type="ARBA" id="ARBA00022692"/>
    </source>
</evidence>
<keyword evidence="2" id="KW-0328">Glycosyltransferase</keyword>
<gene>
    <name evidence="10" type="ORF">IGS68_26150</name>
</gene>
<accession>A0ABX7BAC9</accession>
<dbReference type="InterPro" id="IPR050256">
    <property type="entry name" value="Glycosyltransferase_2"/>
</dbReference>
<feature type="domain" description="Glycosyltransferase 2-like" evidence="9">
    <location>
        <begin position="29"/>
        <end position="186"/>
    </location>
</feature>
<evidence type="ECO:0000256" key="2">
    <source>
        <dbReference type="ARBA" id="ARBA00022676"/>
    </source>
</evidence>
<evidence type="ECO:0000256" key="3">
    <source>
        <dbReference type="ARBA" id="ARBA00022679"/>
    </source>
</evidence>
<evidence type="ECO:0000313" key="11">
    <source>
        <dbReference type="Proteomes" id="UP000595197"/>
    </source>
</evidence>
<evidence type="ECO:0000256" key="1">
    <source>
        <dbReference type="ARBA" id="ARBA00022475"/>
    </source>
</evidence>
<dbReference type="RefSeq" id="WP_201075635.1">
    <property type="nucleotide sequence ID" value="NZ_CP067420.1"/>
</dbReference>
<dbReference type="EMBL" id="CP067420">
    <property type="protein sequence ID" value="QQP89417.1"/>
    <property type="molecule type" value="Genomic_DNA"/>
</dbReference>
<dbReference type="InterPro" id="IPR029044">
    <property type="entry name" value="Nucleotide-diphossugar_trans"/>
</dbReference>
<keyword evidence="5" id="KW-0448">Lipopolysaccharide biosynthesis</keyword>
<proteinExistence type="predicted"/>
<keyword evidence="7" id="KW-0472">Membrane</keyword>
<keyword evidence="4" id="KW-0812">Transmembrane</keyword>
<name>A0ABX7BAC9_9PROT</name>
<feature type="compositionally biased region" description="Low complexity" evidence="8">
    <location>
        <begin position="9"/>
        <end position="22"/>
    </location>
</feature>
<organism evidence="10 11">
    <name type="scientific">Skermanella cutis</name>
    <dbReference type="NCBI Taxonomy" id="2775420"/>
    <lineage>
        <taxon>Bacteria</taxon>
        <taxon>Pseudomonadati</taxon>
        <taxon>Pseudomonadota</taxon>
        <taxon>Alphaproteobacteria</taxon>
        <taxon>Rhodospirillales</taxon>
        <taxon>Azospirillaceae</taxon>
        <taxon>Skermanella</taxon>
    </lineage>
</organism>
<dbReference type="PANTHER" id="PTHR48090">
    <property type="entry name" value="UNDECAPRENYL-PHOSPHATE 4-DEOXY-4-FORMAMIDO-L-ARABINOSE TRANSFERASE-RELATED"/>
    <property type="match status" value="1"/>
</dbReference>
<dbReference type="PANTHER" id="PTHR48090:SF3">
    <property type="entry name" value="UNDECAPRENYL-PHOSPHATE 4-DEOXY-4-FORMAMIDO-L-ARABINOSE TRANSFERASE"/>
    <property type="match status" value="1"/>
</dbReference>
<keyword evidence="11" id="KW-1185">Reference proteome</keyword>
<evidence type="ECO:0000256" key="5">
    <source>
        <dbReference type="ARBA" id="ARBA00022985"/>
    </source>
</evidence>
<dbReference type="CDD" id="cd04179">
    <property type="entry name" value="DPM_DPG-synthase_like"/>
    <property type="match status" value="1"/>
</dbReference>
<dbReference type="Proteomes" id="UP000595197">
    <property type="component" value="Chromosome"/>
</dbReference>
<evidence type="ECO:0000256" key="7">
    <source>
        <dbReference type="ARBA" id="ARBA00023136"/>
    </source>
</evidence>
<dbReference type="Pfam" id="PF00535">
    <property type="entry name" value="Glycos_transf_2"/>
    <property type="match status" value="1"/>
</dbReference>
<evidence type="ECO:0000256" key="8">
    <source>
        <dbReference type="SAM" id="MobiDB-lite"/>
    </source>
</evidence>
<protein>
    <submittedName>
        <fullName evidence="10">Glycosyltransferase family 2 protein</fullName>
    </submittedName>
</protein>
<dbReference type="Gene3D" id="3.90.550.10">
    <property type="entry name" value="Spore Coat Polysaccharide Biosynthesis Protein SpsA, Chain A"/>
    <property type="match status" value="1"/>
</dbReference>
<evidence type="ECO:0000259" key="9">
    <source>
        <dbReference type="Pfam" id="PF00535"/>
    </source>
</evidence>
<keyword evidence="3" id="KW-0808">Transferase</keyword>
<feature type="region of interest" description="Disordered" evidence="8">
    <location>
        <begin position="1"/>
        <end position="22"/>
    </location>
</feature>
<sequence>MVTTVASHAVQPAGSPPAGVAPVPEPRLSVVVPVYNEAENVLPLLAEIRAALSVAVDYEVVFVDDCSDDGTADRLAPERGAVRIVRHSTRSGQSAAVRTGVRAARGTWIATLDGDGQNDPADIPNLLDLAMMPGAPALVGGLRRKRRDIWSKRAATKIANGLRRAVLNDGCADTGCGIKVFRRDAFLDLPYFGAMHRFLPALFQIHGHRADFVEVNHRPRRRGVSKYGNLGRAAIGIVDLLGVLWLKRRTRLPDSVLEDCAGQAR</sequence>
<dbReference type="InterPro" id="IPR001173">
    <property type="entry name" value="Glyco_trans_2-like"/>
</dbReference>
<keyword evidence="1" id="KW-1003">Cell membrane</keyword>
<evidence type="ECO:0000313" key="10">
    <source>
        <dbReference type="EMBL" id="QQP89417.1"/>
    </source>
</evidence>
<evidence type="ECO:0000256" key="6">
    <source>
        <dbReference type="ARBA" id="ARBA00022989"/>
    </source>
</evidence>
<reference evidence="10" key="1">
    <citation type="submission" date="2021-02" db="EMBL/GenBank/DDBJ databases">
        <title>Skermanella TT6 skin isolate.</title>
        <authorList>
            <person name="Lee K."/>
            <person name="Ganzorig M."/>
        </authorList>
    </citation>
    <scope>NUCLEOTIDE SEQUENCE</scope>
    <source>
        <strain evidence="10">TT6</strain>
    </source>
</reference>
<keyword evidence="6" id="KW-1133">Transmembrane helix</keyword>
<dbReference type="SUPFAM" id="SSF53448">
    <property type="entry name" value="Nucleotide-diphospho-sugar transferases"/>
    <property type="match status" value="1"/>
</dbReference>